<feature type="domain" description="Helicase SWF/SNF/SWI type bacterial" evidence="1">
    <location>
        <begin position="6"/>
        <end position="85"/>
    </location>
</feature>
<name>A0A6F9XUB2_9LACO</name>
<comment type="caution">
    <text evidence="2">The sequence shown here is derived from an EMBL/GenBank/DDBJ whole genome shotgun (WGS) entry which is preliminary data.</text>
</comment>
<dbReference type="EMBL" id="BLAN01000086">
    <property type="protein sequence ID" value="GET08730.1"/>
    <property type="molecule type" value="Genomic_DNA"/>
</dbReference>
<reference evidence="2" key="1">
    <citation type="submission" date="2019-10" db="EMBL/GenBank/DDBJ databases">
        <title>Lactobacillus agilis SY111 Whole Genome Sequencing Project.</title>
        <authorList>
            <person name="Suzuki S."/>
            <person name="Endo A."/>
            <person name="Maeno S."/>
            <person name="Shiwa Y."/>
            <person name="Matsutani M."/>
            <person name="Kajikawa A."/>
        </authorList>
    </citation>
    <scope>NUCLEOTIDE SEQUENCE</scope>
    <source>
        <strain evidence="2">SY111</strain>
    </source>
</reference>
<dbReference type="RefSeq" id="WP_172586136.1">
    <property type="nucleotide sequence ID" value="NZ_BLAN01000086.1"/>
</dbReference>
<dbReference type="Proteomes" id="UP000494178">
    <property type="component" value="Unassembled WGS sequence"/>
</dbReference>
<dbReference type="AlphaFoldDB" id="A0A6F9XUB2"/>
<accession>A0A6F9XUB2</accession>
<sequence>MGLSLGNGDLIELEMLNNDLSFEELVQIIEGYYRRKSYVELKKGGIVNLEDAPALEDLADLLDKLGVSVQEFVKGKLQIPAYRAL</sequence>
<organism evidence="2">
    <name type="scientific">Ligilactobacillus agilis</name>
    <dbReference type="NCBI Taxonomy" id="1601"/>
    <lineage>
        <taxon>Bacteria</taxon>
        <taxon>Bacillati</taxon>
        <taxon>Bacillota</taxon>
        <taxon>Bacilli</taxon>
        <taxon>Lactobacillales</taxon>
        <taxon>Lactobacillaceae</taxon>
        <taxon>Ligilactobacillus</taxon>
    </lineage>
</organism>
<dbReference type="InterPro" id="IPR013663">
    <property type="entry name" value="Helicase_SWF/SNF/SWI_bac"/>
</dbReference>
<dbReference type="Pfam" id="PF08455">
    <property type="entry name" value="SNF2_assoc"/>
    <property type="match status" value="1"/>
</dbReference>
<protein>
    <recommendedName>
        <fullName evidence="1">Helicase SWF/SNF/SWI type bacterial domain-containing protein</fullName>
    </recommendedName>
</protein>
<gene>
    <name evidence="2" type="ORF">SY111_13540</name>
</gene>
<proteinExistence type="predicted"/>
<evidence type="ECO:0000313" key="2">
    <source>
        <dbReference type="EMBL" id="GET08730.1"/>
    </source>
</evidence>
<evidence type="ECO:0000259" key="1">
    <source>
        <dbReference type="Pfam" id="PF08455"/>
    </source>
</evidence>